<comment type="caution">
    <text evidence="2">The sequence shown here is derived from an EMBL/GenBank/DDBJ whole genome shotgun (WGS) entry which is preliminary data.</text>
</comment>
<feature type="compositionally biased region" description="Basic and acidic residues" evidence="1">
    <location>
        <begin position="301"/>
        <end position="316"/>
    </location>
</feature>
<feature type="region of interest" description="Disordered" evidence="1">
    <location>
        <begin position="291"/>
        <end position="316"/>
    </location>
</feature>
<sequence>MEHVEDEAIYKELDDRLVRAATTASSLEAEHDSGNINKTQSKATPNESSSQGTDSGGGPRCQDTMGILLLRLGLGECLNFPMIYYSQETKTTQALGIDSLKRRVKKLEKKQRIKTHKLKRLYKHCKFATTDNAAATMTIDEVTLAQAIMDIKSTKPKAKWIVLQKPSESRTTTIKFSSKKSHDKGKAIMIEEHVKLKKKYQIMIDEEVALKLQAGFDKEQRLSSEKAQQEEEANIDLIETWDDVQAKINDDYQLAERLQNCLTKALKRANTFVDYRTELVEESSNKAKAKVIEGSSKRARTKLEQESSKKQKIDDDKETTQLKQLVKIIPNEEGVAIDAIPLAVKPPSIVD</sequence>
<accession>A0A699HVF5</accession>
<proteinExistence type="predicted"/>
<feature type="compositionally biased region" description="Polar residues" evidence="1">
    <location>
        <begin position="34"/>
        <end position="53"/>
    </location>
</feature>
<reference evidence="2" key="1">
    <citation type="journal article" date="2019" name="Sci. Rep.">
        <title>Draft genome of Tanacetum cinerariifolium, the natural source of mosquito coil.</title>
        <authorList>
            <person name="Yamashiro T."/>
            <person name="Shiraishi A."/>
            <person name="Satake H."/>
            <person name="Nakayama K."/>
        </authorList>
    </citation>
    <scope>NUCLEOTIDE SEQUENCE</scope>
</reference>
<evidence type="ECO:0000313" key="2">
    <source>
        <dbReference type="EMBL" id="GEY79477.1"/>
    </source>
</evidence>
<dbReference type="EMBL" id="BKCJ010210391">
    <property type="protein sequence ID" value="GEY79477.1"/>
    <property type="molecule type" value="Genomic_DNA"/>
</dbReference>
<name>A0A699HVF5_TANCI</name>
<feature type="region of interest" description="Disordered" evidence="1">
    <location>
        <begin position="22"/>
        <end position="59"/>
    </location>
</feature>
<protein>
    <submittedName>
        <fullName evidence="2">Uncharacterized protein</fullName>
    </submittedName>
</protein>
<organism evidence="2">
    <name type="scientific">Tanacetum cinerariifolium</name>
    <name type="common">Dalmatian daisy</name>
    <name type="synonym">Chrysanthemum cinerariifolium</name>
    <dbReference type="NCBI Taxonomy" id="118510"/>
    <lineage>
        <taxon>Eukaryota</taxon>
        <taxon>Viridiplantae</taxon>
        <taxon>Streptophyta</taxon>
        <taxon>Embryophyta</taxon>
        <taxon>Tracheophyta</taxon>
        <taxon>Spermatophyta</taxon>
        <taxon>Magnoliopsida</taxon>
        <taxon>eudicotyledons</taxon>
        <taxon>Gunneridae</taxon>
        <taxon>Pentapetalae</taxon>
        <taxon>asterids</taxon>
        <taxon>campanulids</taxon>
        <taxon>Asterales</taxon>
        <taxon>Asteraceae</taxon>
        <taxon>Asteroideae</taxon>
        <taxon>Anthemideae</taxon>
        <taxon>Anthemidinae</taxon>
        <taxon>Tanacetum</taxon>
    </lineage>
</organism>
<evidence type="ECO:0000256" key="1">
    <source>
        <dbReference type="SAM" id="MobiDB-lite"/>
    </source>
</evidence>
<gene>
    <name evidence="2" type="ORF">Tci_451451</name>
</gene>
<dbReference type="AlphaFoldDB" id="A0A699HVF5"/>